<feature type="compositionally biased region" description="Basic and acidic residues" evidence="1">
    <location>
        <begin position="21"/>
        <end position="31"/>
    </location>
</feature>
<reference evidence="2" key="2">
    <citation type="submission" date="2011-03" db="EMBL/GenBank/DDBJ databases">
        <title>Annotation of Magnaporthe poae ATCC 64411.</title>
        <authorList>
            <person name="Ma L.-J."/>
            <person name="Dead R."/>
            <person name="Young S.K."/>
            <person name="Zeng Q."/>
            <person name="Gargeya S."/>
            <person name="Fitzgerald M."/>
            <person name="Haas B."/>
            <person name="Abouelleil A."/>
            <person name="Alvarado L."/>
            <person name="Arachchi H.M."/>
            <person name="Berlin A."/>
            <person name="Brown A."/>
            <person name="Chapman S.B."/>
            <person name="Chen Z."/>
            <person name="Dunbar C."/>
            <person name="Freedman E."/>
            <person name="Gearin G."/>
            <person name="Gellesch M."/>
            <person name="Goldberg J."/>
            <person name="Griggs A."/>
            <person name="Gujja S."/>
            <person name="Heiman D."/>
            <person name="Howarth C."/>
            <person name="Larson L."/>
            <person name="Lui A."/>
            <person name="MacDonald P.J.P."/>
            <person name="Mehta T."/>
            <person name="Montmayeur A."/>
            <person name="Murphy C."/>
            <person name="Neiman D."/>
            <person name="Pearson M."/>
            <person name="Priest M."/>
            <person name="Roberts A."/>
            <person name="Saif S."/>
            <person name="Shea T."/>
            <person name="Shenoy N."/>
            <person name="Sisk P."/>
            <person name="Stolte C."/>
            <person name="Sykes S."/>
            <person name="Yandava C."/>
            <person name="Wortman J."/>
            <person name="Nusbaum C."/>
            <person name="Birren B."/>
        </authorList>
    </citation>
    <scope>NUCLEOTIDE SEQUENCE</scope>
    <source>
        <strain evidence="2">ATCC 64411</strain>
    </source>
</reference>
<feature type="compositionally biased region" description="Basic residues" evidence="1">
    <location>
        <begin position="1"/>
        <end position="12"/>
    </location>
</feature>
<protein>
    <submittedName>
        <fullName evidence="2">Uncharacterized protein</fullName>
    </submittedName>
</protein>
<feature type="non-terminal residue" evidence="2">
    <location>
        <position position="220"/>
    </location>
</feature>
<organism evidence="2">
    <name type="scientific">Magnaporthiopsis poae (strain ATCC 64411 / 73-15)</name>
    <name type="common">Kentucky bluegrass fungus</name>
    <name type="synonym">Magnaporthe poae</name>
    <dbReference type="NCBI Taxonomy" id="644358"/>
    <lineage>
        <taxon>Eukaryota</taxon>
        <taxon>Fungi</taxon>
        <taxon>Dikarya</taxon>
        <taxon>Ascomycota</taxon>
        <taxon>Pezizomycotina</taxon>
        <taxon>Sordariomycetes</taxon>
        <taxon>Sordariomycetidae</taxon>
        <taxon>Magnaporthales</taxon>
        <taxon>Magnaporthaceae</taxon>
        <taxon>Magnaporthiopsis</taxon>
    </lineage>
</organism>
<sequence length="220" mass="24092">MRTRTPGARRSKLNPSPSSRGTDDLHLDPAGDKSPPLALNKQNLDQPSTPRQLRRWRVAPGTAEEVLREVHQDLERLRDEGWTEEEIGVHYEFDELRKRGWTEELIAKYFGVGSGSDNQNQDATPPGDSGPRQVDAGTSEPAVATPVMPTAPTEGPQDSPRGEDGHAPRESQGRTWGSLLSAADMLTSLKARWQGSDRERRPEDSREGDGAASGRDTGPP</sequence>
<feature type="compositionally biased region" description="Basic and acidic residues" evidence="1">
    <location>
        <begin position="195"/>
        <end position="209"/>
    </location>
</feature>
<feature type="compositionally biased region" description="Polar residues" evidence="1">
    <location>
        <begin position="40"/>
        <end position="51"/>
    </location>
</feature>
<feature type="compositionally biased region" description="Low complexity" evidence="1">
    <location>
        <begin position="141"/>
        <end position="153"/>
    </location>
</feature>
<reference evidence="2" key="1">
    <citation type="submission" date="2010-05" db="EMBL/GenBank/DDBJ databases">
        <title>The Genome Sequence of Magnaporthe poae strain ATCC 64411.</title>
        <authorList>
            <consortium name="The Broad Institute Genome Sequencing Platform"/>
            <consortium name="Broad Institute Genome Sequencing Center for Infectious Disease"/>
            <person name="Ma L.-J."/>
            <person name="Dead R."/>
            <person name="Young S."/>
            <person name="Zeng Q."/>
            <person name="Koehrsen M."/>
            <person name="Alvarado L."/>
            <person name="Berlin A."/>
            <person name="Chapman S.B."/>
            <person name="Chen Z."/>
            <person name="Freedman E."/>
            <person name="Gellesch M."/>
            <person name="Goldberg J."/>
            <person name="Griggs A."/>
            <person name="Gujja S."/>
            <person name="Heilman E.R."/>
            <person name="Heiman D."/>
            <person name="Hepburn T."/>
            <person name="Howarth C."/>
            <person name="Jen D."/>
            <person name="Larson L."/>
            <person name="Mehta T."/>
            <person name="Neiman D."/>
            <person name="Pearson M."/>
            <person name="Roberts A."/>
            <person name="Saif S."/>
            <person name="Shea T."/>
            <person name="Shenoy N."/>
            <person name="Sisk P."/>
            <person name="Stolte C."/>
            <person name="Sykes S."/>
            <person name="Walk T."/>
            <person name="White J."/>
            <person name="Yandava C."/>
            <person name="Haas B."/>
            <person name="Nusbaum C."/>
            <person name="Birren B."/>
        </authorList>
    </citation>
    <scope>NUCLEOTIDE SEQUENCE</scope>
    <source>
        <strain evidence="2">ATCC 64411</strain>
    </source>
</reference>
<accession>A0A0H2TNI0</accession>
<evidence type="ECO:0000313" key="2">
    <source>
        <dbReference type="EMBL" id="KLU85615.1"/>
    </source>
</evidence>
<feature type="compositionally biased region" description="Basic and acidic residues" evidence="1">
    <location>
        <begin position="160"/>
        <end position="172"/>
    </location>
</feature>
<dbReference type="EMBL" id="GL876968">
    <property type="protein sequence ID" value="KLU85615.1"/>
    <property type="molecule type" value="Genomic_DNA"/>
</dbReference>
<gene>
    <name evidence="2" type="ORF">MAPG_04637</name>
</gene>
<name>A0A0H2TNI0_MAGP6</name>
<dbReference type="VEuPathDB" id="FungiDB:MAPG_04637"/>
<feature type="region of interest" description="Disordered" evidence="1">
    <location>
        <begin position="1"/>
        <end position="57"/>
    </location>
</feature>
<evidence type="ECO:0000256" key="1">
    <source>
        <dbReference type="SAM" id="MobiDB-lite"/>
    </source>
</evidence>
<feature type="region of interest" description="Disordered" evidence="1">
    <location>
        <begin position="111"/>
        <end position="220"/>
    </location>
</feature>
<dbReference type="AlphaFoldDB" id="A0A0H2TNI0"/>
<proteinExistence type="predicted"/>